<feature type="domain" description="Multidrug resistance protein MdtA-like barrel-sandwich hybrid" evidence="1">
    <location>
        <begin position="56"/>
        <end position="196"/>
    </location>
</feature>
<dbReference type="GO" id="GO:1990281">
    <property type="term" value="C:efflux pump complex"/>
    <property type="evidence" value="ECO:0007669"/>
    <property type="project" value="TreeGrafter"/>
</dbReference>
<dbReference type="Pfam" id="PF25989">
    <property type="entry name" value="YknX_C"/>
    <property type="match status" value="1"/>
</dbReference>
<dbReference type="Gene3D" id="1.10.287.470">
    <property type="entry name" value="Helix hairpin bin"/>
    <property type="match status" value="1"/>
</dbReference>
<dbReference type="NCBIfam" id="TIGR01730">
    <property type="entry name" value="RND_mfp"/>
    <property type="match status" value="1"/>
</dbReference>
<evidence type="ECO:0000313" key="3">
    <source>
        <dbReference type="EMBL" id="VAW98685.1"/>
    </source>
</evidence>
<dbReference type="GO" id="GO:0015562">
    <property type="term" value="F:efflux transmembrane transporter activity"/>
    <property type="evidence" value="ECO:0007669"/>
    <property type="project" value="TreeGrafter"/>
</dbReference>
<protein>
    <submittedName>
        <fullName evidence="3">Uncharacterized protein</fullName>
    </submittedName>
</protein>
<dbReference type="Pfam" id="PF25917">
    <property type="entry name" value="BSH_RND"/>
    <property type="match status" value="1"/>
</dbReference>
<dbReference type="PANTHER" id="PTHR30469">
    <property type="entry name" value="MULTIDRUG RESISTANCE PROTEIN MDTA"/>
    <property type="match status" value="1"/>
</dbReference>
<accession>A0A3B0ZYN1</accession>
<dbReference type="InterPro" id="IPR058625">
    <property type="entry name" value="MdtA-like_BSH"/>
</dbReference>
<dbReference type="InterPro" id="IPR006143">
    <property type="entry name" value="RND_pump_MFP"/>
</dbReference>
<reference evidence="3" key="1">
    <citation type="submission" date="2018-06" db="EMBL/GenBank/DDBJ databases">
        <authorList>
            <person name="Zhirakovskaya E."/>
        </authorList>
    </citation>
    <scope>NUCLEOTIDE SEQUENCE</scope>
</reference>
<name>A0A3B0ZYN1_9ZZZZ</name>
<organism evidence="3">
    <name type="scientific">hydrothermal vent metagenome</name>
    <dbReference type="NCBI Taxonomy" id="652676"/>
    <lineage>
        <taxon>unclassified sequences</taxon>
        <taxon>metagenomes</taxon>
        <taxon>ecological metagenomes</taxon>
    </lineage>
</organism>
<feature type="domain" description="YknX-like C-terminal permuted SH3-like" evidence="2">
    <location>
        <begin position="287"/>
        <end position="342"/>
    </location>
</feature>
<gene>
    <name evidence="3" type="ORF">MNBD_GAMMA21-2459</name>
</gene>
<dbReference type="Gene3D" id="2.40.50.100">
    <property type="match status" value="1"/>
</dbReference>
<dbReference type="EMBL" id="UOFR01000062">
    <property type="protein sequence ID" value="VAW98685.1"/>
    <property type="molecule type" value="Genomic_DNA"/>
</dbReference>
<proteinExistence type="predicted"/>
<dbReference type="InterPro" id="IPR058637">
    <property type="entry name" value="YknX-like_C"/>
</dbReference>
<dbReference type="Gene3D" id="2.40.420.20">
    <property type="match status" value="1"/>
</dbReference>
<evidence type="ECO:0000259" key="2">
    <source>
        <dbReference type="Pfam" id="PF25989"/>
    </source>
</evidence>
<dbReference type="AlphaFoldDB" id="A0A3B0ZYN1"/>
<dbReference type="PANTHER" id="PTHR30469:SF33">
    <property type="entry name" value="SLR1207 PROTEIN"/>
    <property type="match status" value="1"/>
</dbReference>
<dbReference type="Gene3D" id="2.40.30.170">
    <property type="match status" value="1"/>
</dbReference>
<evidence type="ECO:0000259" key="1">
    <source>
        <dbReference type="Pfam" id="PF25917"/>
    </source>
</evidence>
<sequence>MGSKSLITLVLVLLVVAGIYFGFSQSDLREVKLVTVERGEIKSAIRVTGRVINDKTVTMTALVDGQIDGMLVQKGDTVKADQILAFFDEREADAKLEKTKAVLAREEQTVIESRSKYTRLKNVKSSGGSSQQIIDDAEAEMKAALTRKHVAKADLNVARIQREKIQVRAPFAGVITEKTTEKGQWLEAGTKLFTLVALEGREIEVKVDAGDSGSIKIGQLVDLTCDAYPGLVWQEKIHWIAPSIIEDENNDAVNTFSVRISLSPQAPKLLLGQQVDAHIVLDSRPNVLRLPYAAIQGEINNYSVFVIVDQMVKTKSIKTGLEDDRYIEVTEGLEENDQVILTEGKPLEVNQPVQAIE</sequence>
<dbReference type="SUPFAM" id="SSF111369">
    <property type="entry name" value="HlyD-like secretion proteins"/>
    <property type="match status" value="1"/>
</dbReference>